<dbReference type="SUPFAM" id="SSF51338">
    <property type="entry name" value="Composite domain of metallo-dependent hydrolases"/>
    <property type="match status" value="1"/>
</dbReference>
<evidence type="ECO:0000313" key="5">
    <source>
        <dbReference type="EMBL" id="OIR16618.1"/>
    </source>
</evidence>
<dbReference type="InterPro" id="IPR032466">
    <property type="entry name" value="Metal_Hydrolase"/>
</dbReference>
<dbReference type="AlphaFoldDB" id="A0A1J5T6X0"/>
<dbReference type="GO" id="GO:0046872">
    <property type="term" value="F:metal ion binding"/>
    <property type="evidence" value="ECO:0007669"/>
    <property type="project" value="UniProtKB-KW"/>
</dbReference>
<protein>
    <recommendedName>
        <fullName evidence="4">Amidohydrolase-related domain-containing protein</fullName>
    </recommendedName>
</protein>
<dbReference type="PROSITE" id="PS00483">
    <property type="entry name" value="DIHYDROOROTASE_2"/>
    <property type="match status" value="1"/>
</dbReference>
<dbReference type="Pfam" id="PF01979">
    <property type="entry name" value="Amidohydro_1"/>
    <property type="match status" value="1"/>
</dbReference>
<dbReference type="SUPFAM" id="SSF51556">
    <property type="entry name" value="Metallo-dependent hydrolases"/>
    <property type="match status" value="1"/>
</dbReference>
<evidence type="ECO:0000259" key="4">
    <source>
        <dbReference type="Pfam" id="PF01979"/>
    </source>
</evidence>
<evidence type="ECO:0000313" key="6">
    <source>
        <dbReference type="Proteomes" id="UP000183815"/>
    </source>
</evidence>
<dbReference type="GO" id="GO:0005737">
    <property type="term" value="C:cytoplasm"/>
    <property type="evidence" value="ECO:0007669"/>
    <property type="project" value="TreeGrafter"/>
</dbReference>
<sequence length="409" mass="44704">MKVLEGKVWITGQGLTDACVGINDDGYIGAVKKILKGDEHTTTSDVILPAATDMHVHFRDPGNPEKEVWATGSAAAACGGVTAVVDMPNTIPLTNSPSNFTDKTNRALSNSVVDFGLGFYAYPGISKESWFTKTFPAFWKLYPYKFSWPEYQSTVNEVIENSSRPVVIHGEHPDYISYDTLSSLSDHTHNRSNAEKLCLEGMPNSSSLHVAHLSTQEGLNVLPSQATSEVCPHHLLLNLSCELGIECKVDPPLRERNDNTALYNALRNGKIDILASDHAPHLMSEKASSEPPSGIPGVETMIPLMLNEVAEGRLSLDRLVSAMAEKPAERLGIQRGKLIPGNPADIITVDLKNKTKISLENLHSKANWTPFENWDAIFPSRVFRRGQIIAKDGVLQEKKGGASIFPPTL</sequence>
<reference evidence="5 6" key="1">
    <citation type="submission" date="2016-08" db="EMBL/GenBank/DDBJ databases">
        <title>New Insights into Marine Group III Euryarchaeota, from dark to light.</title>
        <authorList>
            <person name="Haro-Moreno J.M."/>
            <person name="Rodriguez-Valera F."/>
            <person name="Lopez-Garcia P."/>
            <person name="Moreira D."/>
            <person name="Martin-Cuadrado A.B."/>
        </authorList>
    </citation>
    <scope>NUCLEOTIDE SEQUENCE [LARGE SCALE GENOMIC DNA]</scope>
    <source>
        <strain evidence="5">CG-Bathy1</strain>
    </source>
</reference>
<comment type="cofactor">
    <cofactor evidence="1">
        <name>Zn(2+)</name>
        <dbReference type="ChEBI" id="CHEBI:29105"/>
    </cofactor>
</comment>
<evidence type="ECO:0000256" key="2">
    <source>
        <dbReference type="ARBA" id="ARBA00022723"/>
    </source>
</evidence>
<evidence type="ECO:0000256" key="1">
    <source>
        <dbReference type="ARBA" id="ARBA00001947"/>
    </source>
</evidence>
<accession>A0A1J5T6X0</accession>
<dbReference type="InterPro" id="IPR006680">
    <property type="entry name" value="Amidohydro-rel"/>
</dbReference>
<organism evidence="5 6">
    <name type="scientific">Marine Group III euryarchaeote CG-Bathy1</name>
    <dbReference type="NCBI Taxonomy" id="1889001"/>
    <lineage>
        <taxon>Archaea</taxon>
        <taxon>Methanobacteriati</taxon>
        <taxon>Thermoplasmatota</taxon>
        <taxon>Thermoplasmata</taxon>
        <taxon>Candidatus Thermoprofundales</taxon>
    </lineage>
</organism>
<dbReference type="PANTHER" id="PTHR43668">
    <property type="entry name" value="ALLANTOINASE"/>
    <property type="match status" value="1"/>
</dbReference>
<gene>
    <name evidence="5" type="ORF">BEU04_01395</name>
</gene>
<dbReference type="PANTHER" id="PTHR43668:SF2">
    <property type="entry name" value="ALLANTOINASE"/>
    <property type="match status" value="1"/>
</dbReference>
<name>A0A1J5T6X0_9ARCH</name>
<dbReference type="PROSITE" id="PS00482">
    <property type="entry name" value="DIHYDROOROTASE_1"/>
    <property type="match status" value="1"/>
</dbReference>
<feature type="domain" description="Amidohydrolase-related" evidence="4">
    <location>
        <begin position="46"/>
        <end position="367"/>
    </location>
</feature>
<dbReference type="GO" id="GO:0006145">
    <property type="term" value="P:purine nucleobase catabolic process"/>
    <property type="evidence" value="ECO:0007669"/>
    <property type="project" value="TreeGrafter"/>
</dbReference>
<dbReference type="GO" id="GO:0004038">
    <property type="term" value="F:allantoinase activity"/>
    <property type="evidence" value="ECO:0007669"/>
    <property type="project" value="TreeGrafter"/>
</dbReference>
<evidence type="ECO:0000256" key="3">
    <source>
        <dbReference type="ARBA" id="ARBA00022801"/>
    </source>
</evidence>
<dbReference type="Proteomes" id="UP000183815">
    <property type="component" value="Unassembled WGS sequence"/>
</dbReference>
<dbReference type="Gene3D" id="3.20.20.140">
    <property type="entry name" value="Metal-dependent hydrolases"/>
    <property type="match status" value="1"/>
</dbReference>
<dbReference type="EMBL" id="MIYU01000012">
    <property type="protein sequence ID" value="OIR16618.1"/>
    <property type="molecule type" value="Genomic_DNA"/>
</dbReference>
<keyword evidence="3" id="KW-0378">Hydrolase</keyword>
<dbReference type="InterPro" id="IPR011059">
    <property type="entry name" value="Metal-dep_hydrolase_composite"/>
</dbReference>
<proteinExistence type="predicted"/>
<keyword evidence="2" id="KW-0479">Metal-binding</keyword>
<comment type="caution">
    <text evidence="5">The sequence shown here is derived from an EMBL/GenBank/DDBJ whole genome shotgun (WGS) entry which is preliminary data.</text>
</comment>
<dbReference type="InterPro" id="IPR002195">
    <property type="entry name" value="Dihydroorotase_CS"/>
</dbReference>
<dbReference type="InterPro" id="IPR050138">
    <property type="entry name" value="DHOase/Allantoinase_Hydrolase"/>
</dbReference>